<feature type="compositionally biased region" description="Acidic residues" evidence="1">
    <location>
        <begin position="52"/>
        <end position="61"/>
    </location>
</feature>
<dbReference type="Proteomes" id="UP001317532">
    <property type="component" value="Chromosome"/>
</dbReference>
<name>A0AAN1Y0H3_UNVUL</name>
<feature type="region of interest" description="Disordered" evidence="1">
    <location>
        <begin position="50"/>
        <end position="84"/>
    </location>
</feature>
<dbReference type="EMBL" id="AP025523">
    <property type="protein sequence ID" value="BDE07777.1"/>
    <property type="molecule type" value="Genomic_DNA"/>
</dbReference>
<dbReference type="KEGG" id="vab:WPS_30530"/>
<dbReference type="AlphaFoldDB" id="A0AAN1Y0H3"/>
<dbReference type="RefSeq" id="WP_317995347.1">
    <property type="nucleotide sequence ID" value="NZ_AP025523.1"/>
</dbReference>
<reference evidence="2 3" key="1">
    <citation type="journal article" date="2022" name="ISME Commun">
        <title>Vulcanimicrobium alpinus gen. nov. sp. nov., the first cultivated representative of the candidate phylum 'Eremiobacterota', is a metabolically versatile aerobic anoxygenic phototroph.</title>
        <authorList>
            <person name="Yabe S."/>
            <person name="Muto K."/>
            <person name="Abe K."/>
            <person name="Yokota A."/>
            <person name="Staudigel H."/>
            <person name="Tebo B.M."/>
        </authorList>
    </citation>
    <scope>NUCLEOTIDE SEQUENCE [LARGE SCALE GENOMIC DNA]</scope>
    <source>
        <strain evidence="2 3">WC8-2</strain>
    </source>
</reference>
<sequence length="84" mass="9232">MRYSATRSDLVEVERATLIATRKRGDVDNKVLRRLQLTLDMAQTELERMAGDADDIGEEVSELGTSPPPAVTSPPAPRDRRAAP</sequence>
<evidence type="ECO:0000313" key="3">
    <source>
        <dbReference type="Proteomes" id="UP001317532"/>
    </source>
</evidence>
<feature type="compositionally biased region" description="Pro residues" evidence="1">
    <location>
        <begin position="66"/>
        <end position="76"/>
    </location>
</feature>
<accession>A0AAN1Y0H3</accession>
<evidence type="ECO:0000256" key="1">
    <source>
        <dbReference type="SAM" id="MobiDB-lite"/>
    </source>
</evidence>
<proteinExistence type="predicted"/>
<gene>
    <name evidence="2" type="ORF">WPS_30530</name>
</gene>
<protein>
    <submittedName>
        <fullName evidence="2">Uncharacterized protein</fullName>
    </submittedName>
</protein>
<evidence type="ECO:0000313" key="2">
    <source>
        <dbReference type="EMBL" id="BDE07777.1"/>
    </source>
</evidence>
<keyword evidence="3" id="KW-1185">Reference proteome</keyword>
<organism evidence="2 3">
    <name type="scientific">Vulcanimicrobium alpinum</name>
    <dbReference type="NCBI Taxonomy" id="3016050"/>
    <lineage>
        <taxon>Bacteria</taxon>
        <taxon>Bacillati</taxon>
        <taxon>Vulcanimicrobiota</taxon>
        <taxon>Vulcanimicrobiia</taxon>
        <taxon>Vulcanimicrobiales</taxon>
        <taxon>Vulcanimicrobiaceae</taxon>
        <taxon>Vulcanimicrobium</taxon>
    </lineage>
</organism>